<accession>A0ACB8SJ43</accession>
<dbReference type="Proteomes" id="UP000814140">
    <property type="component" value="Unassembled WGS sequence"/>
</dbReference>
<comment type="caution">
    <text evidence="1">The sequence shown here is derived from an EMBL/GenBank/DDBJ whole genome shotgun (WGS) entry which is preliminary data.</text>
</comment>
<name>A0ACB8SJ43_9AGAM</name>
<keyword evidence="2" id="KW-1185">Reference proteome</keyword>
<organism evidence="1 2">
    <name type="scientific">Artomyces pyxidatus</name>
    <dbReference type="NCBI Taxonomy" id="48021"/>
    <lineage>
        <taxon>Eukaryota</taxon>
        <taxon>Fungi</taxon>
        <taxon>Dikarya</taxon>
        <taxon>Basidiomycota</taxon>
        <taxon>Agaricomycotina</taxon>
        <taxon>Agaricomycetes</taxon>
        <taxon>Russulales</taxon>
        <taxon>Auriscalpiaceae</taxon>
        <taxon>Artomyces</taxon>
    </lineage>
</organism>
<reference evidence="1" key="1">
    <citation type="submission" date="2021-03" db="EMBL/GenBank/DDBJ databases">
        <authorList>
            <consortium name="DOE Joint Genome Institute"/>
            <person name="Ahrendt S."/>
            <person name="Looney B.P."/>
            <person name="Miyauchi S."/>
            <person name="Morin E."/>
            <person name="Drula E."/>
            <person name="Courty P.E."/>
            <person name="Chicoki N."/>
            <person name="Fauchery L."/>
            <person name="Kohler A."/>
            <person name="Kuo A."/>
            <person name="Labutti K."/>
            <person name="Pangilinan J."/>
            <person name="Lipzen A."/>
            <person name="Riley R."/>
            <person name="Andreopoulos W."/>
            <person name="He G."/>
            <person name="Johnson J."/>
            <person name="Barry K.W."/>
            <person name="Grigoriev I.V."/>
            <person name="Nagy L."/>
            <person name="Hibbett D."/>
            <person name="Henrissat B."/>
            <person name="Matheny P.B."/>
            <person name="Labbe J."/>
            <person name="Martin F."/>
        </authorList>
    </citation>
    <scope>NUCLEOTIDE SEQUENCE</scope>
    <source>
        <strain evidence="1">HHB10654</strain>
    </source>
</reference>
<proteinExistence type="predicted"/>
<protein>
    <submittedName>
        <fullName evidence="1">Uncharacterized protein</fullName>
    </submittedName>
</protein>
<dbReference type="EMBL" id="MU277261">
    <property type="protein sequence ID" value="KAI0056589.1"/>
    <property type="molecule type" value="Genomic_DNA"/>
</dbReference>
<sequence>MQLATLLSFLLAAAASPSLAAPVPSRRTHDLPTKVSSRESLVGDADSLFQGFGPLFQDLVQSSGLGEDSISADSSNNFGEHSEGIRDAVSAIVGEQKRSPTPMLYPVVHLAGRAPDSSQASSPAEAKAPVSFSKMKRQGLSYPTPASTPPAPADPIVPAEHTAQPLSPVSLFEKRHTGEGTRSTATGGDVQRDLNGLSGDPRSHTAQSLSLLRRSNGQDDRATRAFSDAFGGSAHAILESTRKGMRIDERNFFDDIMKTVSAFHDDFGHLFSGRRGI</sequence>
<reference evidence="1" key="2">
    <citation type="journal article" date="2022" name="New Phytol.">
        <title>Evolutionary transition to the ectomycorrhizal habit in the genomes of a hyperdiverse lineage of mushroom-forming fungi.</title>
        <authorList>
            <person name="Looney B."/>
            <person name="Miyauchi S."/>
            <person name="Morin E."/>
            <person name="Drula E."/>
            <person name="Courty P.E."/>
            <person name="Kohler A."/>
            <person name="Kuo A."/>
            <person name="LaButti K."/>
            <person name="Pangilinan J."/>
            <person name="Lipzen A."/>
            <person name="Riley R."/>
            <person name="Andreopoulos W."/>
            <person name="He G."/>
            <person name="Johnson J."/>
            <person name="Nolan M."/>
            <person name="Tritt A."/>
            <person name="Barry K.W."/>
            <person name="Grigoriev I.V."/>
            <person name="Nagy L.G."/>
            <person name="Hibbett D."/>
            <person name="Henrissat B."/>
            <person name="Matheny P.B."/>
            <person name="Labbe J."/>
            <person name="Martin F.M."/>
        </authorList>
    </citation>
    <scope>NUCLEOTIDE SEQUENCE</scope>
    <source>
        <strain evidence="1">HHB10654</strain>
    </source>
</reference>
<evidence type="ECO:0000313" key="1">
    <source>
        <dbReference type="EMBL" id="KAI0056589.1"/>
    </source>
</evidence>
<gene>
    <name evidence="1" type="ORF">BV25DRAFT_1920836</name>
</gene>
<evidence type="ECO:0000313" key="2">
    <source>
        <dbReference type="Proteomes" id="UP000814140"/>
    </source>
</evidence>